<dbReference type="Proteomes" id="UP000326939">
    <property type="component" value="Chromosome 5"/>
</dbReference>
<dbReference type="AlphaFoldDB" id="A0A5N5MQJ1"/>
<dbReference type="EMBL" id="VDCV01000005">
    <property type="protein sequence ID" value="KAB5557297.1"/>
    <property type="molecule type" value="Genomic_DNA"/>
</dbReference>
<accession>A0A5N5MQJ1</accession>
<dbReference type="PANTHER" id="PTHR37610:SF97">
    <property type="entry name" value="RETROTRANSPOSON GAG DOMAIN-CONTAINING PROTEIN"/>
    <property type="match status" value="1"/>
</dbReference>
<dbReference type="PANTHER" id="PTHR37610">
    <property type="entry name" value="CCHC-TYPE DOMAIN-CONTAINING PROTEIN"/>
    <property type="match status" value="1"/>
</dbReference>
<dbReference type="InterPro" id="IPR029472">
    <property type="entry name" value="Copia-like_N"/>
</dbReference>
<organism evidence="3 4">
    <name type="scientific">Salix brachista</name>
    <dbReference type="NCBI Taxonomy" id="2182728"/>
    <lineage>
        <taxon>Eukaryota</taxon>
        <taxon>Viridiplantae</taxon>
        <taxon>Streptophyta</taxon>
        <taxon>Embryophyta</taxon>
        <taxon>Tracheophyta</taxon>
        <taxon>Spermatophyta</taxon>
        <taxon>Magnoliopsida</taxon>
        <taxon>eudicotyledons</taxon>
        <taxon>Gunneridae</taxon>
        <taxon>Pentapetalae</taxon>
        <taxon>rosids</taxon>
        <taxon>fabids</taxon>
        <taxon>Malpighiales</taxon>
        <taxon>Salicaceae</taxon>
        <taxon>Saliceae</taxon>
        <taxon>Salix</taxon>
    </lineage>
</organism>
<proteinExistence type="predicted"/>
<dbReference type="InterPro" id="IPR005162">
    <property type="entry name" value="Retrotrans_gag_dom"/>
</dbReference>
<dbReference type="Pfam" id="PF14244">
    <property type="entry name" value="Retrotran_gag_3"/>
    <property type="match status" value="1"/>
</dbReference>
<evidence type="ECO:0008006" key="5">
    <source>
        <dbReference type="Google" id="ProtNLM"/>
    </source>
</evidence>
<evidence type="ECO:0000259" key="2">
    <source>
        <dbReference type="Pfam" id="PF14244"/>
    </source>
</evidence>
<name>A0A5N5MQJ1_9ROSI</name>
<comment type="caution">
    <text evidence="3">The sequence shown here is derived from an EMBL/GenBank/DDBJ whole genome shotgun (WGS) entry which is preliminary data.</text>
</comment>
<feature type="domain" description="Retrotransposon Copia-like N-terminal" evidence="2">
    <location>
        <begin position="10"/>
        <end position="57"/>
    </location>
</feature>
<evidence type="ECO:0000313" key="4">
    <source>
        <dbReference type="Proteomes" id="UP000326939"/>
    </source>
</evidence>
<feature type="domain" description="Retrotransposon gag" evidence="1">
    <location>
        <begin position="74"/>
        <end position="160"/>
    </location>
</feature>
<gene>
    <name evidence="3" type="ORF">DKX38_008206</name>
</gene>
<reference evidence="4" key="1">
    <citation type="journal article" date="2019" name="Gigascience">
        <title>De novo genome assembly of the endangered Acer yangbiense, a plant species with extremely small populations endemic to Yunnan Province, China.</title>
        <authorList>
            <person name="Yang J."/>
            <person name="Wariss H.M."/>
            <person name="Tao L."/>
            <person name="Zhang R."/>
            <person name="Yun Q."/>
            <person name="Hollingsworth P."/>
            <person name="Dao Z."/>
            <person name="Luo G."/>
            <person name="Guo H."/>
            <person name="Ma Y."/>
            <person name="Sun W."/>
        </authorList>
    </citation>
    <scope>NUCLEOTIDE SEQUENCE [LARGE SCALE GENOMIC DNA]</scope>
    <source>
        <strain evidence="4">cv. br00</strain>
    </source>
</reference>
<evidence type="ECO:0000313" key="3">
    <source>
        <dbReference type="EMBL" id="KAB5557297.1"/>
    </source>
</evidence>
<protein>
    <recommendedName>
        <fullName evidence="5">Retrotransposon Copia-like N-terminal domain-containing protein</fullName>
    </recommendedName>
</protein>
<sequence length="240" mass="27180">MDSTNPFFLHHGDSPGAMIVSKPLNGENYNSWKRAMMMALSAKNKLSFVNGTLPKPTNLHDSQEIANSIIYIDDASEIWTDLQNPFSQHNGPRIFQLQKSISCLSQENNSVSSYFTTMKGLWDELANHQPIPTCTCGALKTIMSYHHQQHVYQFLMGLNESYWQVRGQILLIDPLPSINKGRMPLLVFIKSLYLSYPLPRNSVSSSSKCSNQILQSLIHLSTKHPRLQSKTQKSPFKVKV</sequence>
<evidence type="ECO:0000259" key="1">
    <source>
        <dbReference type="Pfam" id="PF03732"/>
    </source>
</evidence>
<keyword evidence="4" id="KW-1185">Reference proteome</keyword>
<dbReference type="Pfam" id="PF03732">
    <property type="entry name" value="Retrotrans_gag"/>
    <property type="match status" value="1"/>
</dbReference>